<evidence type="ECO:0000256" key="4">
    <source>
        <dbReference type="PIRNR" id="PIRNR005054"/>
    </source>
</evidence>
<dbReference type="GO" id="GO:0016788">
    <property type="term" value="F:hydrolase activity, acting on ester bonds"/>
    <property type="evidence" value="ECO:0007669"/>
    <property type="project" value="InterPro"/>
</dbReference>
<feature type="domain" description="CRISPR associated protein Cas6 C-terminal" evidence="6">
    <location>
        <begin position="124"/>
        <end position="240"/>
    </location>
</feature>
<keyword evidence="3" id="KW-0051">Antiviral defense</keyword>
<comment type="similarity">
    <text evidence="1 4">Belongs to the CRISPR-associated protein Cas6/Cse3/CasE family.</text>
</comment>
<comment type="function">
    <text evidence="4">CRISPR (clustered regularly interspaced short palindromic repeat), is an adaptive immune system that provides protection against mobile genetic elements (viruses, transposable elements and conjugative plasmids). CRISPR clusters contain sequences complementary to antecedent mobile elements and target invading nucleic acids. CRISPR clusters are transcribed and processed into CRISPR RNA (crRNA).</text>
</comment>
<dbReference type="RefSeq" id="WP_095416591.1">
    <property type="nucleotide sequence ID" value="NZ_CP018477.1"/>
</dbReference>
<accession>A0A286RLT7</accession>
<dbReference type="PIRSF" id="PIRSF005054">
    <property type="entry name" value="PF1131"/>
    <property type="match status" value="1"/>
</dbReference>
<proteinExistence type="inferred from homology"/>
<gene>
    <name evidence="7" type="ORF">THTE_4321</name>
</gene>
<name>A0A286RLT7_9BACT</name>
<keyword evidence="2" id="KW-0694">RNA-binding</keyword>
<dbReference type="Gene3D" id="3.30.70.1900">
    <property type="match status" value="1"/>
</dbReference>
<dbReference type="PANTHER" id="PTHR36984:SF1">
    <property type="entry name" value="CRISPR-ASSOCIATED ENDORIBONUCLEASE CAS6 1"/>
    <property type="match status" value="1"/>
</dbReference>
<evidence type="ECO:0000256" key="3">
    <source>
        <dbReference type="ARBA" id="ARBA00023118"/>
    </source>
</evidence>
<dbReference type="CDD" id="cd21140">
    <property type="entry name" value="Cas6_I-like"/>
    <property type="match status" value="1"/>
</dbReference>
<feature type="site" description="Transition state stabilizer" evidence="5">
    <location>
        <position position="56"/>
    </location>
</feature>
<dbReference type="AlphaFoldDB" id="A0A286RLT7"/>
<dbReference type="InterPro" id="IPR010156">
    <property type="entry name" value="CRISPR-assoc_prot_Cas6"/>
</dbReference>
<evidence type="ECO:0000313" key="7">
    <source>
        <dbReference type="EMBL" id="ASV76922.1"/>
    </source>
</evidence>
<sequence>MRVRITFNSLQKSIPLPWHYPAQLQGLLFRWLRANDRKLARLLHDVGFVYQGHSYKLIVFSHLRGTFAKAATDSVFLDPPLRWWISSPLDPIVQSLVGGLFGRPYVRLGQQTLIIERVQVEDLPDFSHPTTFYTLSPVVVSTCQDGPDGPQKIFLSPDQPDFVRVIRDNLQRKASLLGINAPANSLAIQPGRLRSRLFQLHGGSIRGWEGEFLLSGPPELIRVAYEAGLGERNAQGFGMLACRQKAF</sequence>
<reference evidence="7 8" key="1">
    <citation type="journal article" name="Front. Microbiol.">
        <title>Sugar Metabolism of the First Thermophilic Planctomycete Thermogutta terrifontis: Comparative Genomic and Transcriptomic Approaches.</title>
        <authorList>
            <person name="Elcheninov A.G."/>
            <person name="Menzel P."/>
            <person name="Gudbergsdottir S.R."/>
            <person name="Slesarev A.I."/>
            <person name="Kadnikov V.V."/>
            <person name="Krogh A."/>
            <person name="Bonch-Osmolovskaya E.A."/>
            <person name="Peng X."/>
            <person name="Kublanov I.V."/>
        </authorList>
    </citation>
    <scope>NUCLEOTIDE SEQUENCE [LARGE SCALE GENOMIC DNA]</scope>
    <source>
        <strain evidence="7 8">R1</strain>
    </source>
</reference>
<dbReference type="Gene3D" id="3.30.70.1890">
    <property type="match status" value="1"/>
</dbReference>
<dbReference type="PANTHER" id="PTHR36984">
    <property type="entry name" value="CRISPR-ASSOCIATED ENDORIBONUCLEASE CAS6 1"/>
    <property type="match status" value="1"/>
</dbReference>
<dbReference type="InterPro" id="IPR045747">
    <property type="entry name" value="CRISPR-assoc_prot_Cas6_N_sf"/>
</dbReference>
<dbReference type="Pfam" id="PF01881">
    <property type="entry name" value="Cas_Cas6_C"/>
    <property type="match status" value="1"/>
</dbReference>
<dbReference type="GO" id="GO:0051607">
    <property type="term" value="P:defense response to virus"/>
    <property type="evidence" value="ECO:0007669"/>
    <property type="project" value="UniProtKB-KW"/>
</dbReference>
<dbReference type="GO" id="GO:0003723">
    <property type="term" value="F:RNA binding"/>
    <property type="evidence" value="ECO:0007669"/>
    <property type="project" value="UniProtKB-KW"/>
</dbReference>
<evidence type="ECO:0000256" key="1">
    <source>
        <dbReference type="ARBA" id="ARBA00005937"/>
    </source>
</evidence>
<evidence type="ECO:0000259" key="6">
    <source>
        <dbReference type="Pfam" id="PF01881"/>
    </source>
</evidence>
<evidence type="ECO:0000256" key="5">
    <source>
        <dbReference type="PIRSR" id="PIRSR005054-1"/>
    </source>
</evidence>
<dbReference type="InterPro" id="IPR049435">
    <property type="entry name" value="Cas_Cas6_C"/>
</dbReference>
<dbReference type="KEGG" id="ttf:THTE_4321"/>
<dbReference type="NCBIfam" id="TIGR01877">
    <property type="entry name" value="cas_cas6"/>
    <property type="match status" value="1"/>
</dbReference>
<organism evidence="7 8">
    <name type="scientific">Thermogutta terrifontis</name>
    <dbReference type="NCBI Taxonomy" id="1331910"/>
    <lineage>
        <taxon>Bacteria</taxon>
        <taxon>Pseudomonadati</taxon>
        <taxon>Planctomycetota</taxon>
        <taxon>Planctomycetia</taxon>
        <taxon>Pirellulales</taxon>
        <taxon>Thermoguttaceae</taxon>
        <taxon>Thermogutta</taxon>
    </lineage>
</organism>
<evidence type="ECO:0000313" key="8">
    <source>
        <dbReference type="Proteomes" id="UP000215086"/>
    </source>
</evidence>
<dbReference type="Proteomes" id="UP000215086">
    <property type="component" value="Chromosome"/>
</dbReference>
<dbReference type="OrthoDB" id="9797488at2"/>
<evidence type="ECO:0000256" key="2">
    <source>
        <dbReference type="ARBA" id="ARBA00022884"/>
    </source>
</evidence>
<keyword evidence="8" id="KW-1185">Reference proteome</keyword>
<dbReference type="EMBL" id="CP018477">
    <property type="protein sequence ID" value="ASV76922.1"/>
    <property type="molecule type" value="Genomic_DNA"/>
</dbReference>
<protein>
    <recommendedName>
        <fullName evidence="4">CRISPR-associated endoribonuclease</fullName>
    </recommendedName>
</protein>